<dbReference type="Proteomes" id="UP001063166">
    <property type="component" value="Unassembled WGS sequence"/>
</dbReference>
<sequence>MAGRTISDRVKAQKKRREVNARYQAAVEEYNRQQFKPEGTRLGLRPIAIKHTVNYKTLGNLAKGNRSLSAFNASKKKLTDQEERVMVDGILESAD</sequence>
<dbReference type="EMBL" id="BRPK01000053">
    <property type="protein sequence ID" value="GLB46002.1"/>
    <property type="molecule type" value="Genomic_DNA"/>
</dbReference>
<keyword evidence="2" id="KW-1185">Reference proteome</keyword>
<name>A0A9P3UVC4_LYOSH</name>
<dbReference type="OrthoDB" id="3197907at2759"/>
<reference evidence="1" key="1">
    <citation type="submission" date="2022-07" db="EMBL/GenBank/DDBJ databases">
        <title>The genome of Lyophyllum shimeji provides insight into the initial evolution of ectomycorrhizal fungal genome.</title>
        <authorList>
            <person name="Kobayashi Y."/>
            <person name="Shibata T."/>
            <person name="Hirakawa H."/>
            <person name="Shigenobu S."/>
            <person name="Nishiyama T."/>
            <person name="Yamada A."/>
            <person name="Hasebe M."/>
            <person name="Kawaguchi M."/>
        </authorList>
    </citation>
    <scope>NUCLEOTIDE SEQUENCE</scope>
    <source>
        <strain evidence="1">AT787</strain>
    </source>
</reference>
<gene>
    <name evidence="1" type="ORF">LshimejAT787_5300010</name>
</gene>
<evidence type="ECO:0000313" key="1">
    <source>
        <dbReference type="EMBL" id="GLB46002.1"/>
    </source>
</evidence>
<dbReference type="AlphaFoldDB" id="A0A9P3UVC4"/>
<comment type="caution">
    <text evidence="1">The sequence shown here is derived from an EMBL/GenBank/DDBJ whole genome shotgun (WGS) entry which is preliminary data.</text>
</comment>
<protein>
    <submittedName>
        <fullName evidence="1">Uncharacterized protein</fullName>
    </submittedName>
</protein>
<proteinExistence type="predicted"/>
<accession>A0A9P3UVC4</accession>
<evidence type="ECO:0000313" key="2">
    <source>
        <dbReference type="Proteomes" id="UP001063166"/>
    </source>
</evidence>
<organism evidence="1 2">
    <name type="scientific">Lyophyllum shimeji</name>
    <name type="common">Hon-shimeji</name>
    <name type="synonym">Tricholoma shimeji</name>
    <dbReference type="NCBI Taxonomy" id="47721"/>
    <lineage>
        <taxon>Eukaryota</taxon>
        <taxon>Fungi</taxon>
        <taxon>Dikarya</taxon>
        <taxon>Basidiomycota</taxon>
        <taxon>Agaricomycotina</taxon>
        <taxon>Agaricomycetes</taxon>
        <taxon>Agaricomycetidae</taxon>
        <taxon>Agaricales</taxon>
        <taxon>Tricholomatineae</taxon>
        <taxon>Lyophyllaceae</taxon>
        <taxon>Lyophyllum</taxon>
    </lineage>
</organism>